<dbReference type="EMBL" id="JARBHB010000008">
    <property type="protein sequence ID" value="KAJ8876966.1"/>
    <property type="molecule type" value="Genomic_DNA"/>
</dbReference>
<feature type="compositionally biased region" description="Basic residues" evidence="1">
    <location>
        <begin position="576"/>
        <end position="586"/>
    </location>
</feature>
<feature type="region of interest" description="Disordered" evidence="1">
    <location>
        <begin position="36"/>
        <end position="70"/>
    </location>
</feature>
<feature type="region of interest" description="Disordered" evidence="1">
    <location>
        <begin position="567"/>
        <end position="595"/>
    </location>
</feature>
<protein>
    <recommendedName>
        <fullName evidence="2">DDE-1 domain-containing protein</fullName>
    </recommendedName>
</protein>
<evidence type="ECO:0000313" key="4">
    <source>
        <dbReference type="Proteomes" id="UP001159363"/>
    </source>
</evidence>
<evidence type="ECO:0000259" key="2">
    <source>
        <dbReference type="Pfam" id="PF03184"/>
    </source>
</evidence>
<dbReference type="InterPro" id="IPR004875">
    <property type="entry name" value="DDE_SF_endonuclease_dom"/>
</dbReference>
<feature type="compositionally biased region" description="Basic and acidic residues" evidence="1">
    <location>
        <begin position="643"/>
        <end position="652"/>
    </location>
</feature>
<dbReference type="Proteomes" id="UP001159363">
    <property type="component" value="Chromosome 7"/>
</dbReference>
<organism evidence="3 4">
    <name type="scientific">Dryococelus australis</name>
    <dbReference type="NCBI Taxonomy" id="614101"/>
    <lineage>
        <taxon>Eukaryota</taxon>
        <taxon>Metazoa</taxon>
        <taxon>Ecdysozoa</taxon>
        <taxon>Arthropoda</taxon>
        <taxon>Hexapoda</taxon>
        <taxon>Insecta</taxon>
        <taxon>Pterygota</taxon>
        <taxon>Neoptera</taxon>
        <taxon>Polyneoptera</taxon>
        <taxon>Phasmatodea</taxon>
        <taxon>Verophasmatodea</taxon>
        <taxon>Anareolatae</taxon>
        <taxon>Phasmatidae</taxon>
        <taxon>Eurycanthinae</taxon>
        <taxon>Dryococelus</taxon>
    </lineage>
</organism>
<feature type="domain" description="DDE-1" evidence="2">
    <location>
        <begin position="703"/>
        <end position="792"/>
    </location>
</feature>
<keyword evidence="4" id="KW-1185">Reference proteome</keyword>
<feature type="region of interest" description="Disordered" evidence="1">
    <location>
        <begin position="862"/>
        <end position="897"/>
    </location>
</feature>
<feature type="region of interest" description="Disordered" evidence="1">
    <location>
        <begin position="622"/>
        <end position="678"/>
    </location>
</feature>
<reference evidence="3 4" key="1">
    <citation type="submission" date="2023-02" db="EMBL/GenBank/DDBJ databases">
        <title>LHISI_Scaffold_Assembly.</title>
        <authorList>
            <person name="Stuart O.P."/>
            <person name="Cleave R."/>
            <person name="Magrath M.J.L."/>
            <person name="Mikheyev A.S."/>
        </authorList>
    </citation>
    <scope>NUCLEOTIDE SEQUENCE [LARGE SCALE GENOMIC DNA]</scope>
    <source>
        <strain evidence="3">Daus_M_001</strain>
        <tissue evidence="3">Leg muscle</tissue>
    </source>
</reference>
<dbReference type="PROSITE" id="PS51257">
    <property type="entry name" value="PROKAR_LIPOPROTEIN"/>
    <property type="match status" value="1"/>
</dbReference>
<evidence type="ECO:0000313" key="3">
    <source>
        <dbReference type="EMBL" id="KAJ8876966.1"/>
    </source>
</evidence>
<gene>
    <name evidence="3" type="ORF">PR048_021418</name>
</gene>
<evidence type="ECO:0000256" key="1">
    <source>
        <dbReference type="SAM" id="MobiDB-lite"/>
    </source>
</evidence>
<comment type="caution">
    <text evidence="3">The sequence shown here is derived from an EMBL/GenBank/DDBJ whole genome shotgun (WGS) entry which is preliminary data.</text>
</comment>
<proteinExistence type="predicted"/>
<dbReference type="Pfam" id="PF03184">
    <property type="entry name" value="DDE_1"/>
    <property type="match status" value="1"/>
</dbReference>
<feature type="compositionally biased region" description="Polar residues" evidence="1">
    <location>
        <begin position="864"/>
        <end position="874"/>
    </location>
</feature>
<feature type="compositionally biased region" description="Polar residues" evidence="1">
    <location>
        <begin position="654"/>
        <end position="668"/>
    </location>
</feature>
<name>A0ABQ9GYC0_9NEOP</name>
<accession>A0ABQ9GYC0</accession>
<sequence length="1107" mass="124522">MPHSMIRQGTSHQSATLYSCQSALTHSSLHSSGFTPFRPLTPLTPRPPSSRNLPSSSVPHRNSFRPLTQPDGLRKRLSAVQHRGRRRCCDASKVSVLSIIPRLRGDGDEAASASAWGSGGESFAIWPLIGAAKKWCVALWGTRPFVLREYVYVDALARLDVFFYVPGTASLDHMGFYGYRWITLEKLFPTIETYTSVAASPSHTLYYEEVTRRNELKLYPSPSTDCTPPPPPIAPHPLHRLHPTPSSVGCFAVLTKRNIFFDPLAIEWCNWVLNVDDRFGAAMPNLLRRLDSTVLSTLEHLPQEVAIVLLQARLNFTEPYKLGSESFLHWLLHICEVTPFLTALCVAELHNCNVFIHWRRVTQDESNKVLSNDKRIAETHNRTFSIVLCRKVHRHAFEKLELHVRISLHYKTRKMKLHVARRVPVSMIENTLHLKDMCGRNCTHGITGRRFEFLVRIVICQSFYTSRLYVDNADVNKDAVHSLNTSTASIKKFTGECSGIDTRAGEGRNSPLRRGEVVVDGVVPHLVVVEVQEASTTSFVFLAQLEQPRVRQLLHAGRARCRVIQGRPPSIAHSGGGRRRLSHRGGPRLAYIPPATWPRVPAHRTAPTARVSPPCLQPLTPAALLHNTPPISTSEYENGAVGKTEDPRKPADQRPSSGMIQTCKNTGETRPGIHPGPRWWEASSLTAQPPRPRQKKRCKLEYVDKLPQGTKVFTTGKGSMTCSTFVKWLEHFSRYKPAEKILLIFDGATPYLDANIAATTDEHNITLLCLPSNSTHELQSMNKVLFRSFEYHWDNELHLFWEKTSGRNLNRPILGTVFFTCWPNALSLLNIISGFRATKIFPYIPDIIQEVAFTPSTLKKVHQKYSSPGPSDTQQKQHRQPSKNASRVDSSDDDSHRRRLHLSIRRHGEAAANNSALKSCNCMDDETMLTSCKTKLKSPKDKDTVSQTGLRFLKIYDAPLDVTHKYSSKNRNRETPELLTHRISAREGGCRVAVRHYITGAAGSLVHFPPHTPNPQPALPETRNPINNSNKRYYDKKLKSIGLPNWIVNNYIGFGVSLDTPNLYNNLRYLEEVRGETTEAAGLACDVTAPQHHQPTAVVPETPYTSY</sequence>
<feature type="compositionally biased region" description="Low complexity" evidence="1">
    <location>
        <begin position="49"/>
        <end position="59"/>
    </location>
</feature>